<evidence type="ECO:0000313" key="2">
    <source>
        <dbReference type="EMBL" id="CED84040.1"/>
    </source>
</evidence>
<feature type="region of interest" description="Disordered" evidence="1">
    <location>
        <begin position="124"/>
        <end position="276"/>
    </location>
</feature>
<dbReference type="EMBL" id="LN483157">
    <property type="protein sequence ID" value="CED84040.1"/>
    <property type="molecule type" value="Genomic_DNA"/>
</dbReference>
<sequence length="397" mass="43404">MMTINTTIDTPFALPPSIIHPLLLSAQTLYLDPSVLLQTLIEPFLQTIPLALTNTLAALSRSRASAEGMRARSLGEEGWVGDVLEGYQDVMSAWARCLGGERGKAVVREDRILGKEFKEQIIESLNPPSPLPSPVLSRLPSFDRTSSIDRASSPTPSDSSASSITSVQTTTPTSYRLQRQHTTNRDKESGNEAGKGKGKGRAKAGTVKSRWNGLDSGVEGLSGDESYEEEQNLEKVHLSTAQKIPFSSTSSSATNPITDKLAHEESRQDEGRTSYTSTSFGSKLVLLQKFLQPRSSSSPLPETLPASPMRHSLSKQSSTDLMNPNSYLLIFLRAIKSSFKAGLFLWIIWHIIYRVRAGWFRPSSVPSMTSAGGGVVSGVGRAEEIRRRLRRGILARF</sequence>
<organism evidence="2">
    <name type="scientific">Phaffia rhodozyma</name>
    <name type="common">Yeast</name>
    <name type="synonym">Xanthophyllomyces dendrorhous</name>
    <dbReference type="NCBI Taxonomy" id="264483"/>
    <lineage>
        <taxon>Eukaryota</taxon>
        <taxon>Fungi</taxon>
        <taxon>Dikarya</taxon>
        <taxon>Basidiomycota</taxon>
        <taxon>Agaricomycotina</taxon>
        <taxon>Tremellomycetes</taxon>
        <taxon>Cystofilobasidiales</taxon>
        <taxon>Mrakiaceae</taxon>
        <taxon>Phaffia</taxon>
    </lineage>
</organism>
<feature type="compositionally biased region" description="Low complexity" evidence="1">
    <location>
        <begin position="152"/>
        <end position="171"/>
    </location>
</feature>
<reference evidence="2" key="1">
    <citation type="submission" date="2014-08" db="EMBL/GenBank/DDBJ databases">
        <authorList>
            <person name="Sharma Rahul"/>
            <person name="Thines Marco"/>
        </authorList>
    </citation>
    <scope>NUCLEOTIDE SEQUENCE</scope>
</reference>
<feature type="region of interest" description="Disordered" evidence="1">
    <location>
        <begin position="294"/>
        <end position="317"/>
    </location>
</feature>
<feature type="compositionally biased region" description="Polar residues" evidence="1">
    <location>
        <begin position="239"/>
        <end position="257"/>
    </location>
</feature>
<protein>
    <submittedName>
        <fullName evidence="2">Uncharacterized protein</fullName>
    </submittedName>
</protein>
<evidence type="ECO:0000256" key="1">
    <source>
        <dbReference type="SAM" id="MobiDB-lite"/>
    </source>
</evidence>
<proteinExistence type="predicted"/>
<feature type="compositionally biased region" description="Basic and acidic residues" evidence="1">
    <location>
        <begin position="260"/>
        <end position="272"/>
    </location>
</feature>
<feature type="compositionally biased region" description="Polar residues" evidence="1">
    <location>
        <begin position="172"/>
        <end position="181"/>
    </location>
</feature>
<name>A0A0F7STZ8_PHARH</name>
<dbReference type="AlphaFoldDB" id="A0A0F7STZ8"/>
<accession>A0A0F7STZ8</accession>